<feature type="compositionally biased region" description="Basic and acidic residues" evidence="1">
    <location>
        <begin position="1"/>
        <end position="11"/>
    </location>
</feature>
<dbReference type="Proteomes" id="UP001296921">
    <property type="component" value="Unassembled WGS sequence"/>
</dbReference>
<reference evidence="3 4" key="1">
    <citation type="submission" date="2020-11" db="EMBL/GenBank/DDBJ databases">
        <title>Insectihabitans protaetiae gen. nov. sp. nov. and Insectihabitans allomyrinae sp. nov., isolated from larvae of Protaetia brevitarsis seulensis and Allomyrina dichotoma, respectively.</title>
        <authorList>
            <person name="Lee S.D."/>
            <person name="Byeon Y.-S."/>
            <person name="Kim S.-M."/>
            <person name="Yang H.L."/>
            <person name="Kim I.S."/>
        </authorList>
    </citation>
    <scope>NUCLEOTIDE SEQUENCE [LARGE SCALE GENOMIC DNA]</scope>
    <source>
        <strain evidence="3 4">BWR-B9</strain>
    </source>
</reference>
<evidence type="ECO:0000259" key="2">
    <source>
        <dbReference type="SMART" id="SM00945"/>
    </source>
</evidence>
<accession>A0ABS1IUU4</accession>
<dbReference type="InterPro" id="IPR016103">
    <property type="entry name" value="ProQ/FinO"/>
</dbReference>
<proteinExistence type="predicted"/>
<sequence length="174" mass="19680">MAENEKREILKLKRKSPAPTTGAIDSDKIISHKRKLIIPGKDSASQNQGQIVTLQEVPARQAKAARATRKPKPEKRVSLEQALLMLSAYWPDCFDRTEVKIMKIKIREDMFNDREQRQLPISRKQIRHCLKAVAQSPAYLKCMAPGSVRYDIHGQPAGVVSENEALRAKKLISL</sequence>
<comment type="caution">
    <text evidence="3">The sequence shown here is derived from an EMBL/GenBank/DDBJ whole genome shotgun (WGS) entry which is preliminary data.</text>
</comment>
<dbReference type="Pfam" id="PF04352">
    <property type="entry name" value="ProQ"/>
    <property type="match status" value="1"/>
</dbReference>
<evidence type="ECO:0000313" key="4">
    <source>
        <dbReference type="Proteomes" id="UP001296921"/>
    </source>
</evidence>
<name>A0ABS1IUU4_9GAMM</name>
<dbReference type="SMART" id="SM00945">
    <property type="entry name" value="ProQ"/>
    <property type="match status" value="1"/>
</dbReference>
<dbReference type="EMBL" id="JADRCR010000012">
    <property type="protein sequence ID" value="MBK5145529.1"/>
    <property type="molecule type" value="Genomic_DNA"/>
</dbReference>
<dbReference type="InterPro" id="IPR023529">
    <property type="entry name" value="ProQ"/>
</dbReference>
<dbReference type="PANTHER" id="PTHR38106:SF1">
    <property type="entry name" value="RNA CHAPERONE PROQ"/>
    <property type="match status" value="1"/>
</dbReference>
<dbReference type="PANTHER" id="PTHR38106">
    <property type="entry name" value="RNA CHAPERONE PROQ"/>
    <property type="match status" value="1"/>
</dbReference>
<keyword evidence="4" id="KW-1185">Reference proteome</keyword>
<dbReference type="RefSeq" id="WP_218468410.1">
    <property type="nucleotide sequence ID" value="NZ_JADRCR010000012.1"/>
</dbReference>
<evidence type="ECO:0000256" key="1">
    <source>
        <dbReference type="SAM" id="MobiDB-lite"/>
    </source>
</evidence>
<gene>
    <name evidence="3" type="ORF">I2494_17765</name>
</gene>
<protein>
    <recommendedName>
        <fullName evidence="2">ProQ/FinO domain-containing protein</fullName>
    </recommendedName>
</protein>
<organism evidence="3 4">
    <name type="scientific">Limnobaculum allomyrinae</name>
    <dbReference type="NCBI Taxonomy" id="2791986"/>
    <lineage>
        <taxon>Bacteria</taxon>
        <taxon>Pseudomonadati</taxon>
        <taxon>Pseudomonadota</taxon>
        <taxon>Gammaproteobacteria</taxon>
        <taxon>Enterobacterales</taxon>
        <taxon>Budviciaceae</taxon>
        <taxon>Limnobaculum</taxon>
    </lineage>
</organism>
<evidence type="ECO:0000313" key="3">
    <source>
        <dbReference type="EMBL" id="MBK5145529.1"/>
    </source>
</evidence>
<feature type="domain" description="ProQ/FinO" evidence="2">
    <location>
        <begin position="74"/>
        <end position="174"/>
    </location>
</feature>
<feature type="region of interest" description="Disordered" evidence="1">
    <location>
        <begin position="1"/>
        <end position="25"/>
    </location>
</feature>